<dbReference type="Proteomes" id="UP001445335">
    <property type="component" value="Unassembled WGS sequence"/>
</dbReference>
<dbReference type="EMBL" id="JALJOU010000014">
    <property type="protein sequence ID" value="KAK9839787.1"/>
    <property type="molecule type" value="Genomic_DNA"/>
</dbReference>
<name>A0AAW1S148_9CHLO</name>
<reference evidence="1 2" key="1">
    <citation type="journal article" date="2024" name="Nat. Commun.">
        <title>Phylogenomics reveals the evolutionary origins of lichenization in chlorophyte algae.</title>
        <authorList>
            <person name="Puginier C."/>
            <person name="Libourel C."/>
            <person name="Otte J."/>
            <person name="Skaloud P."/>
            <person name="Haon M."/>
            <person name="Grisel S."/>
            <person name="Petersen M."/>
            <person name="Berrin J.G."/>
            <person name="Delaux P.M."/>
            <person name="Dal Grande F."/>
            <person name="Keller J."/>
        </authorList>
    </citation>
    <scope>NUCLEOTIDE SEQUENCE [LARGE SCALE GENOMIC DNA]</scope>
    <source>
        <strain evidence="1 2">SAG 245.80</strain>
    </source>
</reference>
<organism evidence="1 2">
    <name type="scientific">Elliptochloris bilobata</name>
    <dbReference type="NCBI Taxonomy" id="381761"/>
    <lineage>
        <taxon>Eukaryota</taxon>
        <taxon>Viridiplantae</taxon>
        <taxon>Chlorophyta</taxon>
        <taxon>core chlorophytes</taxon>
        <taxon>Trebouxiophyceae</taxon>
        <taxon>Trebouxiophyceae incertae sedis</taxon>
        <taxon>Elliptochloris clade</taxon>
        <taxon>Elliptochloris</taxon>
    </lineage>
</organism>
<dbReference type="AlphaFoldDB" id="A0AAW1S148"/>
<accession>A0AAW1S148</accession>
<proteinExistence type="predicted"/>
<comment type="caution">
    <text evidence="1">The sequence shown here is derived from an EMBL/GenBank/DDBJ whole genome shotgun (WGS) entry which is preliminary data.</text>
</comment>
<gene>
    <name evidence="1" type="ORF">WJX81_001691</name>
</gene>
<sequence length="71" mass="7724">MGLVITSKPCAFVTAPAVPARLPTVAKWKVVKKKVKLRPRKTSESAKKHVGCTTHLVLPPPPPQFTIIKEA</sequence>
<evidence type="ECO:0000313" key="2">
    <source>
        <dbReference type="Proteomes" id="UP001445335"/>
    </source>
</evidence>
<keyword evidence="2" id="KW-1185">Reference proteome</keyword>
<evidence type="ECO:0000313" key="1">
    <source>
        <dbReference type="EMBL" id="KAK9839787.1"/>
    </source>
</evidence>
<protein>
    <submittedName>
        <fullName evidence="1">Uncharacterized protein</fullName>
    </submittedName>
</protein>